<name>A0A8J7AT66_9CYAN</name>
<dbReference type="Gene3D" id="1.10.10.10">
    <property type="entry name" value="Winged helix-like DNA-binding domain superfamily/Winged helix DNA-binding domain"/>
    <property type="match status" value="1"/>
</dbReference>
<feature type="domain" description="Transcription regulator PadR C-terminal" evidence="2">
    <location>
        <begin position="92"/>
        <end position="172"/>
    </location>
</feature>
<dbReference type="InterPro" id="IPR018309">
    <property type="entry name" value="Tscrpt_reg_PadR_C"/>
</dbReference>
<dbReference type="InterPro" id="IPR036390">
    <property type="entry name" value="WH_DNA-bd_sf"/>
</dbReference>
<dbReference type="EMBL" id="JADEXG010000078">
    <property type="protein sequence ID" value="MBE9080010.1"/>
    <property type="molecule type" value="Genomic_DNA"/>
</dbReference>
<evidence type="ECO:0000259" key="1">
    <source>
        <dbReference type="Pfam" id="PF03551"/>
    </source>
</evidence>
<accession>A0A8J7AT66</accession>
<dbReference type="InterPro" id="IPR005149">
    <property type="entry name" value="Tscrpt_reg_PadR_N"/>
</dbReference>
<sequence>MALAHTILALLAQHPDSGYDISKRFDEGLSCYWKATQQQVYRELSKMESQGWVSAEKVAQTGKPDKKVYHITDVGWTTLTDWYAEPTEPTRMREDLLVKVLIGHKMPRELLRLELHHRQALHQAQLDHYHQIQEDFLSKPEPSTELQFKYLTLKRGIAYEEAWLQWCEDVLTFIASQD</sequence>
<protein>
    <submittedName>
        <fullName evidence="3">PadR family transcriptional regulator</fullName>
    </submittedName>
</protein>
<proteinExistence type="predicted"/>
<dbReference type="RefSeq" id="WP_193911536.1">
    <property type="nucleotide sequence ID" value="NZ_JADEXG010000078.1"/>
</dbReference>
<evidence type="ECO:0000313" key="3">
    <source>
        <dbReference type="EMBL" id="MBE9080010.1"/>
    </source>
</evidence>
<feature type="domain" description="Transcription regulator PadR N-terminal" evidence="1">
    <location>
        <begin position="7"/>
        <end position="79"/>
    </location>
</feature>
<keyword evidence="4" id="KW-1185">Reference proteome</keyword>
<dbReference type="Proteomes" id="UP000636505">
    <property type="component" value="Unassembled WGS sequence"/>
</dbReference>
<dbReference type="PANTHER" id="PTHR43252:SF4">
    <property type="entry name" value="TRANSCRIPTIONAL REGULATORY PROTEIN"/>
    <property type="match status" value="1"/>
</dbReference>
<dbReference type="InterPro" id="IPR036388">
    <property type="entry name" value="WH-like_DNA-bd_sf"/>
</dbReference>
<gene>
    <name evidence="3" type="ORF">IQ241_22420</name>
</gene>
<reference evidence="3" key="1">
    <citation type="submission" date="2020-10" db="EMBL/GenBank/DDBJ databases">
        <authorList>
            <person name="Castelo-Branco R."/>
            <person name="Eusebio N."/>
            <person name="Adriana R."/>
            <person name="Vieira A."/>
            <person name="Brugerolle De Fraissinette N."/>
            <person name="Rezende De Castro R."/>
            <person name="Schneider M.P."/>
            <person name="Vasconcelos V."/>
            <person name="Leao P.N."/>
        </authorList>
    </citation>
    <scope>NUCLEOTIDE SEQUENCE</scope>
    <source>
        <strain evidence="3">LEGE 07310</strain>
    </source>
</reference>
<dbReference type="Pfam" id="PF10400">
    <property type="entry name" value="Vir_act_alpha_C"/>
    <property type="match status" value="1"/>
</dbReference>
<evidence type="ECO:0000259" key="2">
    <source>
        <dbReference type="Pfam" id="PF10400"/>
    </source>
</evidence>
<organism evidence="3 4">
    <name type="scientific">Vasconcelosia minhoensis LEGE 07310</name>
    <dbReference type="NCBI Taxonomy" id="915328"/>
    <lineage>
        <taxon>Bacteria</taxon>
        <taxon>Bacillati</taxon>
        <taxon>Cyanobacteriota</taxon>
        <taxon>Cyanophyceae</taxon>
        <taxon>Nodosilineales</taxon>
        <taxon>Cymatolegaceae</taxon>
        <taxon>Vasconcelosia</taxon>
        <taxon>Vasconcelosia minhoensis</taxon>
    </lineage>
</organism>
<dbReference type="AlphaFoldDB" id="A0A8J7AT66"/>
<dbReference type="Gene3D" id="6.10.140.190">
    <property type="match status" value="1"/>
</dbReference>
<dbReference type="Pfam" id="PF03551">
    <property type="entry name" value="PadR"/>
    <property type="match status" value="1"/>
</dbReference>
<comment type="caution">
    <text evidence="3">The sequence shown here is derived from an EMBL/GenBank/DDBJ whole genome shotgun (WGS) entry which is preliminary data.</text>
</comment>
<dbReference type="SUPFAM" id="SSF46785">
    <property type="entry name" value="Winged helix' DNA-binding domain"/>
    <property type="match status" value="1"/>
</dbReference>
<dbReference type="PANTHER" id="PTHR43252">
    <property type="entry name" value="TRANSCRIPTIONAL REGULATOR YQJI"/>
    <property type="match status" value="1"/>
</dbReference>
<evidence type="ECO:0000313" key="4">
    <source>
        <dbReference type="Proteomes" id="UP000636505"/>
    </source>
</evidence>